<evidence type="ECO:0000313" key="2">
    <source>
        <dbReference type="EMBL" id="MBU8868619.1"/>
    </source>
</evidence>
<gene>
    <name evidence="2" type="ORF">KSW38_20205</name>
</gene>
<dbReference type="Proteomes" id="UP000824166">
    <property type="component" value="Unassembled WGS sequence"/>
</dbReference>
<dbReference type="RefSeq" id="WP_216926742.1">
    <property type="nucleotide sequence ID" value="NZ_JAHOPC010000016.1"/>
</dbReference>
<dbReference type="EMBL" id="JAHOPC010000016">
    <property type="protein sequence ID" value="MBU8868619.1"/>
    <property type="molecule type" value="Genomic_DNA"/>
</dbReference>
<proteinExistence type="predicted"/>
<reference evidence="2 3" key="1">
    <citation type="submission" date="2021-06" db="EMBL/GenBank/DDBJ databases">
        <authorList>
            <person name="Jeong J.W."/>
        </authorList>
    </citation>
    <scope>NUCLEOTIDE SEQUENCE [LARGE SCALE GENOMIC DNA]</scope>
    <source>
        <strain evidence="2 3">MMS21-TAE1-1</strain>
    </source>
</reference>
<accession>A0ABS6IAI6</accession>
<evidence type="ECO:0000259" key="1">
    <source>
        <dbReference type="Pfam" id="PF09995"/>
    </source>
</evidence>
<dbReference type="PANTHER" id="PTHR36151:SF3">
    <property type="entry name" value="ER-BOUND OXYGENASE MPAB_MPAB'_RUBBER OXYGENASE CATALYTIC DOMAIN-CONTAINING PROTEIN"/>
    <property type="match status" value="1"/>
</dbReference>
<dbReference type="Pfam" id="PF09995">
    <property type="entry name" value="MPAB_Lcp_cat"/>
    <property type="match status" value="1"/>
</dbReference>
<protein>
    <submittedName>
        <fullName evidence="2">DUF2236 domain-containing protein</fullName>
    </submittedName>
</protein>
<evidence type="ECO:0000313" key="3">
    <source>
        <dbReference type="Proteomes" id="UP000824166"/>
    </source>
</evidence>
<sequence length="268" mass="30252">MVRGLADIGAEGILLAGAGRAILLQIADPRVGHGVADHSDFAQRPQDRLRATLTYVYAIVYGSDEQVAAVRRAVNRAHAPVRRNPDDATKGYNAFDPESQLWVVATLYDTAVTVYEQVHGPLDDETADRMYRDYARIGTALQLPANMWPPDRAAFARYWASHVDRLRPDEKARKIARDLLYPAGGPAPMRLAMPLARFLTAGLLPDHLREGFGLEWTPIDDRRFERTMRWLGRLYPRIPKRIRHWPRDYYLSHLETAPFKTKGGAGNA</sequence>
<feature type="domain" description="ER-bound oxygenase mpaB/mpaB'/Rubber oxygenase catalytic" evidence="1">
    <location>
        <begin position="8"/>
        <end position="232"/>
    </location>
</feature>
<organism evidence="2 3">
    <name type="scientific">Paenarthrobacter aromaticivorans</name>
    <dbReference type="NCBI Taxonomy" id="2849150"/>
    <lineage>
        <taxon>Bacteria</taxon>
        <taxon>Bacillati</taxon>
        <taxon>Actinomycetota</taxon>
        <taxon>Actinomycetes</taxon>
        <taxon>Micrococcales</taxon>
        <taxon>Micrococcaceae</taxon>
        <taxon>Paenarthrobacter</taxon>
    </lineage>
</organism>
<keyword evidence="3" id="KW-1185">Reference proteome</keyword>
<dbReference type="PANTHER" id="PTHR36151">
    <property type="entry name" value="BLR2777 PROTEIN"/>
    <property type="match status" value="1"/>
</dbReference>
<comment type="caution">
    <text evidence="2">The sequence shown here is derived from an EMBL/GenBank/DDBJ whole genome shotgun (WGS) entry which is preliminary data.</text>
</comment>
<dbReference type="InterPro" id="IPR018713">
    <property type="entry name" value="MPAB/Lcp_cat_dom"/>
</dbReference>
<name>A0ABS6IAI6_9MICC</name>